<dbReference type="Gene3D" id="3.30.360.10">
    <property type="entry name" value="Dihydrodipicolinate Reductase, domain 2"/>
    <property type="match status" value="1"/>
</dbReference>
<sequence>MTDGIKYGIIGCQHAHIGMFIEEMQRLGYPCAGVYEPDNTKLAREMAERFGLAITSDRRSLLEDDDVGIIGCAAVNNEKIDVIELCESYGKHVMIDKPAVTSREGLRRLQAVMERGRIEIGMMLTERFRASMHTALKLVMAGELGEIVHIAMRKPHRLNPANRPAWHFDKEKSGGIINDLLVHDFDLLRWLTGREVEAVSGYMAKNILPEHPSFYDTAAVHVVMEGGVTAELYADWHTPAGSWTWGDGRIFITGTTGMAEIRLEGDPLLQSREALLLTDADQLRPLELEAPPKLLAQDFLDRIRGGSGQISHRDIYKASEGTVQADEAARVIVRSALETGHNQYR</sequence>
<dbReference type="EMBL" id="CP016809">
    <property type="protein sequence ID" value="ANY72665.1"/>
    <property type="molecule type" value="Genomic_DNA"/>
</dbReference>
<feature type="domain" description="GFO/IDH/MocA-like oxidoreductase" evidence="2">
    <location>
        <begin position="134"/>
        <end position="259"/>
    </location>
</feature>
<evidence type="ECO:0000259" key="1">
    <source>
        <dbReference type="Pfam" id="PF01408"/>
    </source>
</evidence>
<dbReference type="Pfam" id="PF01408">
    <property type="entry name" value="GFO_IDH_MocA"/>
    <property type="match status" value="1"/>
</dbReference>
<dbReference type="PANTHER" id="PTHR43377:SF1">
    <property type="entry name" value="BILIVERDIN REDUCTASE A"/>
    <property type="match status" value="1"/>
</dbReference>
<evidence type="ECO:0000313" key="3">
    <source>
        <dbReference type="EMBL" id="ANY72665.1"/>
    </source>
</evidence>
<feature type="domain" description="Gfo/Idh/MocA-like oxidoreductase N-terminal" evidence="1">
    <location>
        <begin position="5"/>
        <end position="114"/>
    </location>
</feature>
<reference evidence="3" key="1">
    <citation type="submission" date="2016-08" db="EMBL/GenBank/DDBJ databases">
        <title>Complete Genome Seqeunce of Paenibacillus sp. nov. IHBB 9852 from high altitute lake of Indian trans-Himalayas.</title>
        <authorList>
            <person name="Kiran S."/>
            <person name="Swarnkar M.K."/>
            <person name="Rana A."/>
            <person name="Tewari R."/>
            <person name="Gulati A."/>
        </authorList>
    </citation>
    <scope>NUCLEOTIDE SEQUENCE [LARGE SCALE GENOMIC DNA]</scope>
    <source>
        <strain evidence="3">IHBB 9852</strain>
    </source>
</reference>
<dbReference type="SUPFAM" id="SSF51735">
    <property type="entry name" value="NAD(P)-binding Rossmann-fold domains"/>
    <property type="match status" value="1"/>
</dbReference>
<dbReference type="AlphaFoldDB" id="A0A1B2DY65"/>
<dbReference type="InterPro" id="IPR055170">
    <property type="entry name" value="GFO_IDH_MocA-like_dom"/>
</dbReference>
<gene>
    <name evidence="3" type="ORF">BBD41_08730</name>
</gene>
<dbReference type="RefSeq" id="WP_099477312.1">
    <property type="nucleotide sequence ID" value="NZ_CP016809.1"/>
</dbReference>
<dbReference type="InterPro" id="IPR000683">
    <property type="entry name" value="Gfo/Idh/MocA-like_OxRdtase_N"/>
</dbReference>
<organism evidence="3">
    <name type="scientific">Paenibacillus ihbetae</name>
    <dbReference type="NCBI Taxonomy" id="1870820"/>
    <lineage>
        <taxon>Bacteria</taxon>
        <taxon>Bacillati</taxon>
        <taxon>Bacillota</taxon>
        <taxon>Bacilli</taxon>
        <taxon>Bacillales</taxon>
        <taxon>Paenibacillaceae</taxon>
        <taxon>Paenibacillus</taxon>
    </lineage>
</organism>
<dbReference type="SUPFAM" id="SSF55347">
    <property type="entry name" value="Glyceraldehyde-3-phosphate dehydrogenase-like, C-terminal domain"/>
    <property type="match status" value="1"/>
</dbReference>
<dbReference type="InterPro" id="IPR036291">
    <property type="entry name" value="NAD(P)-bd_dom_sf"/>
</dbReference>
<dbReference type="PANTHER" id="PTHR43377">
    <property type="entry name" value="BILIVERDIN REDUCTASE A"/>
    <property type="match status" value="1"/>
</dbReference>
<accession>A0A1B2DY65</accession>
<dbReference type="Pfam" id="PF22725">
    <property type="entry name" value="GFO_IDH_MocA_C3"/>
    <property type="match status" value="1"/>
</dbReference>
<dbReference type="GO" id="GO:0000166">
    <property type="term" value="F:nucleotide binding"/>
    <property type="evidence" value="ECO:0007669"/>
    <property type="project" value="InterPro"/>
</dbReference>
<proteinExistence type="predicted"/>
<dbReference type="Gene3D" id="3.40.50.720">
    <property type="entry name" value="NAD(P)-binding Rossmann-like Domain"/>
    <property type="match status" value="1"/>
</dbReference>
<protein>
    <submittedName>
        <fullName evidence="3">Oxidoreductase</fullName>
    </submittedName>
</protein>
<name>A0A1B2DY65_9BACL</name>
<dbReference type="KEGG" id="pib:BBD41_08730"/>
<evidence type="ECO:0000259" key="2">
    <source>
        <dbReference type="Pfam" id="PF22725"/>
    </source>
</evidence>
<dbReference type="InterPro" id="IPR051450">
    <property type="entry name" value="Gfo/Idh/MocA_Oxidoreductases"/>
</dbReference>